<dbReference type="EMBL" id="JAUDZG010000005">
    <property type="protein sequence ID" value="KAK3304543.1"/>
    <property type="molecule type" value="Genomic_DNA"/>
</dbReference>
<protein>
    <submittedName>
        <fullName evidence="4">Myb-like DNA-binding domain-containing protein</fullName>
    </submittedName>
</protein>
<evidence type="ECO:0000313" key="4">
    <source>
        <dbReference type="EMBL" id="KAK3304543.1"/>
    </source>
</evidence>
<sequence length="350" mass="37688">MPHALQTPARKQSKWSAEENALIIELRGSGMKWDDISKHLPGRSAISCRLHYQNYLERRSEWDEERKNKLARLYERFKPEMWRQVAEELAVPWRAAEAMHWQLGEDEMARRAGAVPFSLNSTTNVPQGPQRFPPTRHAHSQSQGSLPREHSGLPSPRYTRGPPALPMPSSGRPLTPTSGRTLSARRESFPPRPSLGPPMYDQAECGSGPGYGPGYGPGSASTPGIGLAPIQTVNPFGSSQGVVQGGRVGTLPSLHELTSGTRSYSTPAYSISGGGGGGVHSGTASPGSATQGPLLPAFLPYQPQLEPAGSAAAKRRASPPDAGTREASRRRHHPYPREGDGYREDGGGGR</sequence>
<feature type="compositionally biased region" description="Basic and acidic residues" evidence="1">
    <location>
        <begin position="335"/>
        <end position="350"/>
    </location>
</feature>
<dbReference type="CDD" id="cd00167">
    <property type="entry name" value="SANT"/>
    <property type="match status" value="1"/>
</dbReference>
<keyword evidence="5" id="KW-1185">Reference proteome</keyword>
<dbReference type="SUPFAM" id="SSF46689">
    <property type="entry name" value="Homeodomain-like"/>
    <property type="match status" value="1"/>
</dbReference>
<dbReference type="Proteomes" id="UP001273166">
    <property type="component" value="Unassembled WGS sequence"/>
</dbReference>
<dbReference type="AlphaFoldDB" id="A0AAJ0GR04"/>
<feature type="region of interest" description="Disordered" evidence="1">
    <location>
        <begin position="118"/>
        <end position="218"/>
    </location>
</feature>
<dbReference type="RefSeq" id="XP_062720323.1">
    <property type="nucleotide sequence ID" value="XM_062868000.1"/>
</dbReference>
<comment type="caution">
    <text evidence="4">The sequence shown here is derived from an EMBL/GenBank/DDBJ whole genome shotgun (WGS) entry which is preliminary data.</text>
</comment>
<gene>
    <name evidence="4" type="ORF">B0T15DRAFT_512680</name>
</gene>
<dbReference type="InterPro" id="IPR001005">
    <property type="entry name" value="SANT/Myb"/>
</dbReference>
<accession>A0AAJ0GR04</accession>
<dbReference type="InterPro" id="IPR053095">
    <property type="entry name" value="Actin-binding/GATA_Znf"/>
</dbReference>
<proteinExistence type="predicted"/>
<dbReference type="PANTHER" id="PTHR23246">
    <property type="entry name" value="NEW-GLUE PROTEIN"/>
    <property type="match status" value="1"/>
</dbReference>
<dbReference type="InterPro" id="IPR017930">
    <property type="entry name" value="Myb_dom"/>
</dbReference>
<dbReference type="SMART" id="SM00717">
    <property type="entry name" value="SANT"/>
    <property type="match status" value="1"/>
</dbReference>
<feature type="region of interest" description="Disordered" evidence="1">
    <location>
        <begin position="259"/>
        <end position="350"/>
    </location>
</feature>
<evidence type="ECO:0000256" key="1">
    <source>
        <dbReference type="SAM" id="MobiDB-lite"/>
    </source>
</evidence>
<organism evidence="4 5">
    <name type="scientific">Chaetomium strumarium</name>
    <dbReference type="NCBI Taxonomy" id="1170767"/>
    <lineage>
        <taxon>Eukaryota</taxon>
        <taxon>Fungi</taxon>
        <taxon>Dikarya</taxon>
        <taxon>Ascomycota</taxon>
        <taxon>Pezizomycotina</taxon>
        <taxon>Sordariomycetes</taxon>
        <taxon>Sordariomycetidae</taxon>
        <taxon>Sordariales</taxon>
        <taxon>Chaetomiaceae</taxon>
        <taxon>Chaetomium</taxon>
    </lineage>
</organism>
<reference evidence="4" key="2">
    <citation type="submission" date="2023-06" db="EMBL/GenBank/DDBJ databases">
        <authorList>
            <consortium name="Lawrence Berkeley National Laboratory"/>
            <person name="Mondo S.J."/>
            <person name="Hensen N."/>
            <person name="Bonometti L."/>
            <person name="Westerberg I."/>
            <person name="Brannstrom I.O."/>
            <person name="Guillou S."/>
            <person name="Cros-Aarteil S."/>
            <person name="Calhoun S."/>
            <person name="Haridas S."/>
            <person name="Kuo A."/>
            <person name="Pangilinan J."/>
            <person name="Riley R."/>
            <person name="Labutti K."/>
            <person name="Andreopoulos B."/>
            <person name="Lipzen A."/>
            <person name="Chen C."/>
            <person name="Yanf M."/>
            <person name="Daum C."/>
            <person name="Ng V."/>
            <person name="Clum A."/>
            <person name="Steindorff A."/>
            <person name="Ohm R."/>
            <person name="Martin F."/>
            <person name="Silar P."/>
            <person name="Natvig D."/>
            <person name="Lalanne C."/>
            <person name="Gautier V."/>
            <person name="Ament-Velasquez S.L."/>
            <person name="Kruys A."/>
            <person name="Hutchinson M.I."/>
            <person name="Powell A.J."/>
            <person name="Barry K."/>
            <person name="Miller A.N."/>
            <person name="Grigoriev I.V."/>
            <person name="Debuchy R."/>
            <person name="Gladieux P."/>
            <person name="Thoren M.H."/>
            <person name="Johannesson H."/>
        </authorList>
    </citation>
    <scope>NUCLEOTIDE SEQUENCE</scope>
    <source>
        <strain evidence="4">CBS 333.67</strain>
    </source>
</reference>
<name>A0AAJ0GR04_9PEZI</name>
<feature type="domain" description="Myb-like" evidence="2">
    <location>
        <begin position="7"/>
        <end position="56"/>
    </location>
</feature>
<feature type="compositionally biased region" description="Polar residues" evidence="1">
    <location>
        <begin position="259"/>
        <end position="269"/>
    </location>
</feature>
<evidence type="ECO:0000259" key="3">
    <source>
        <dbReference type="PROSITE" id="PS51294"/>
    </source>
</evidence>
<dbReference type="GeneID" id="87886829"/>
<feature type="compositionally biased region" description="Gly residues" evidence="1">
    <location>
        <begin position="207"/>
        <end position="217"/>
    </location>
</feature>
<dbReference type="PROSITE" id="PS51294">
    <property type="entry name" value="HTH_MYB"/>
    <property type="match status" value="1"/>
</dbReference>
<dbReference type="Gene3D" id="1.10.10.60">
    <property type="entry name" value="Homeodomain-like"/>
    <property type="match status" value="1"/>
</dbReference>
<keyword evidence="4" id="KW-0238">DNA-binding</keyword>
<reference evidence="4" key="1">
    <citation type="journal article" date="2023" name="Mol. Phylogenet. Evol.">
        <title>Genome-scale phylogeny and comparative genomics of the fungal order Sordariales.</title>
        <authorList>
            <person name="Hensen N."/>
            <person name="Bonometti L."/>
            <person name="Westerberg I."/>
            <person name="Brannstrom I.O."/>
            <person name="Guillou S."/>
            <person name="Cros-Aarteil S."/>
            <person name="Calhoun S."/>
            <person name="Haridas S."/>
            <person name="Kuo A."/>
            <person name="Mondo S."/>
            <person name="Pangilinan J."/>
            <person name="Riley R."/>
            <person name="LaButti K."/>
            <person name="Andreopoulos B."/>
            <person name="Lipzen A."/>
            <person name="Chen C."/>
            <person name="Yan M."/>
            <person name="Daum C."/>
            <person name="Ng V."/>
            <person name="Clum A."/>
            <person name="Steindorff A."/>
            <person name="Ohm R.A."/>
            <person name="Martin F."/>
            <person name="Silar P."/>
            <person name="Natvig D.O."/>
            <person name="Lalanne C."/>
            <person name="Gautier V."/>
            <person name="Ament-Velasquez S.L."/>
            <person name="Kruys A."/>
            <person name="Hutchinson M.I."/>
            <person name="Powell A.J."/>
            <person name="Barry K."/>
            <person name="Miller A.N."/>
            <person name="Grigoriev I.V."/>
            <person name="Debuchy R."/>
            <person name="Gladieux P."/>
            <person name="Hiltunen Thoren M."/>
            <person name="Johannesson H."/>
        </authorList>
    </citation>
    <scope>NUCLEOTIDE SEQUENCE</scope>
    <source>
        <strain evidence="4">CBS 333.67</strain>
    </source>
</reference>
<dbReference type="InterPro" id="IPR009057">
    <property type="entry name" value="Homeodomain-like_sf"/>
</dbReference>
<dbReference type="GO" id="GO:0003677">
    <property type="term" value="F:DNA binding"/>
    <property type="evidence" value="ECO:0007669"/>
    <property type="project" value="UniProtKB-KW"/>
</dbReference>
<feature type="domain" description="HTH myb-type" evidence="3">
    <location>
        <begin position="7"/>
        <end position="60"/>
    </location>
</feature>
<dbReference type="PANTHER" id="PTHR23246:SF24">
    <property type="entry name" value="MYB DNA-BINDING DOMAIN-CONTAINING PROTEIN"/>
    <property type="match status" value="1"/>
</dbReference>
<dbReference type="Pfam" id="PF00249">
    <property type="entry name" value="Myb_DNA-binding"/>
    <property type="match status" value="1"/>
</dbReference>
<evidence type="ECO:0000259" key="2">
    <source>
        <dbReference type="PROSITE" id="PS50090"/>
    </source>
</evidence>
<evidence type="ECO:0000313" key="5">
    <source>
        <dbReference type="Proteomes" id="UP001273166"/>
    </source>
</evidence>
<dbReference type="PROSITE" id="PS50090">
    <property type="entry name" value="MYB_LIKE"/>
    <property type="match status" value="1"/>
</dbReference>
<feature type="compositionally biased region" description="Polar residues" evidence="1">
    <location>
        <begin position="118"/>
        <end position="127"/>
    </location>
</feature>